<dbReference type="InterPro" id="IPR014776">
    <property type="entry name" value="4pyrrole_Mease_sub2"/>
</dbReference>
<dbReference type="InterPro" id="IPR035996">
    <property type="entry name" value="4pyrrol_Methylase_sf"/>
</dbReference>
<dbReference type="STRING" id="2325.TKV_c03230"/>
<dbReference type="Proteomes" id="UP000029669">
    <property type="component" value="Chromosome"/>
</dbReference>
<keyword evidence="3 7" id="KW-0489">Methyltransferase</keyword>
<comment type="pathway">
    <text evidence="1">Cofactor biosynthesis; adenosylcobalamin biosynthesis.</text>
</comment>
<dbReference type="AlphaFoldDB" id="A0A097AP02"/>
<gene>
    <name evidence="7" type="primary">cbiE</name>
    <name evidence="7" type="ORF">TKV_c03230</name>
</gene>
<accession>A0A097AP02</accession>
<dbReference type="GO" id="GO:0032259">
    <property type="term" value="P:methylation"/>
    <property type="evidence" value="ECO:0007669"/>
    <property type="project" value="UniProtKB-KW"/>
</dbReference>
<dbReference type="EMBL" id="CP009170">
    <property type="protein sequence ID" value="AIS51528.1"/>
    <property type="molecule type" value="Genomic_DNA"/>
</dbReference>
<dbReference type="SUPFAM" id="SSF53790">
    <property type="entry name" value="Tetrapyrrole methylase"/>
    <property type="match status" value="1"/>
</dbReference>
<evidence type="ECO:0000256" key="2">
    <source>
        <dbReference type="ARBA" id="ARBA00022573"/>
    </source>
</evidence>
<evidence type="ECO:0000256" key="4">
    <source>
        <dbReference type="ARBA" id="ARBA00022679"/>
    </source>
</evidence>
<dbReference type="EC" id="2.1.1.-" evidence="7"/>
<dbReference type="CDD" id="cd11644">
    <property type="entry name" value="Precorrin-6Y-MT"/>
    <property type="match status" value="1"/>
</dbReference>
<evidence type="ECO:0000256" key="1">
    <source>
        <dbReference type="ARBA" id="ARBA00004953"/>
    </source>
</evidence>
<name>A0A097AP02_THEKI</name>
<organism evidence="7 8">
    <name type="scientific">Thermoanaerobacter kivui</name>
    <name type="common">Acetogenium kivui</name>
    <dbReference type="NCBI Taxonomy" id="2325"/>
    <lineage>
        <taxon>Bacteria</taxon>
        <taxon>Bacillati</taxon>
        <taxon>Bacillota</taxon>
        <taxon>Clostridia</taxon>
        <taxon>Thermoanaerobacterales</taxon>
        <taxon>Thermoanaerobacteraceae</taxon>
        <taxon>Thermoanaerobacter</taxon>
    </lineage>
</organism>
<protein>
    <submittedName>
        <fullName evidence="7">Cobalt-precorrin-6Y C(5)-methyltransferase CbiE</fullName>
        <ecNumber evidence="7">2.1.1.-</ecNumber>
    </submittedName>
</protein>
<dbReference type="UniPathway" id="UPA00148"/>
<keyword evidence="2" id="KW-0169">Cobalamin biosynthesis</keyword>
<dbReference type="Gene3D" id="3.40.1010.10">
    <property type="entry name" value="Cobalt-precorrin-4 Transmethylase, Domain 1"/>
    <property type="match status" value="1"/>
</dbReference>
<keyword evidence="4 7" id="KW-0808">Transferase</keyword>
<evidence type="ECO:0000256" key="5">
    <source>
        <dbReference type="ARBA" id="ARBA00022691"/>
    </source>
</evidence>
<dbReference type="Pfam" id="PF00590">
    <property type="entry name" value="TP_methylase"/>
    <property type="match status" value="1"/>
</dbReference>
<dbReference type="InterPro" id="IPR014777">
    <property type="entry name" value="4pyrrole_Mease_sub1"/>
</dbReference>
<dbReference type="InterPro" id="IPR050714">
    <property type="entry name" value="Cobalamin_biosynth_MTase"/>
</dbReference>
<evidence type="ECO:0000259" key="6">
    <source>
        <dbReference type="Pfam" id="PF00590"/>
    </source>
</evidence>
<dbReference type="GO" id="GO:0009236">
    <property type="term" value="P:cobalamin biosynthetic process"/>
    <property type="evidence" value="ECO:0007669"/>
    <property type="project" value="UniProtKB-UniPathway"/>
</dbReference>
<dbReference type="KEGG" id="tki:TKV_c03230"/>
<dbReference type="HOGENOM" id="CLU_089162_2_0_9"/>
<dbReference type="Gene3D" id="3.30.950.10">
    <property type="entry name" value="Methyltransferase, Cobalt-precorrin-4 Transmethylase, Domain 2"/>
    <property type="match status" value="1"/>
</dbReference>
<reference evidence="8" key="1">
    <citation type="journal article" date="2015" name="Genome Announc.">
        <title>Whole-Genome Sequences of 80 Environmental and Clinical Isolates of Burkholderia pseudomallei.</title>
        <authorList>
            <person name="Johnson S.L."/>
            <person name="Baker A.L."/>
            <person name="Chain P.S."/>
            <person name="Currie B.J."/>
            <person name="Daligault H.E."/>
            <person name="Davenport K.W."/>
            <person name="Davis C.B."/>
            <person name="Inglis T.J."/>
            <person name="Kaestli M."/>
            <person name="Koren S."/>
            <person name="Mayo M."/>
            <person name="Merritt A.J."/>
            <person name="Price E.P."/>
            <person name="Sarovich D.S."/>
            <person name="Warner J."/>
            <person name="Rosovitz M.J."/>
        </authorList>
    </citation>
    <scope>NUCLEOTIDE SEQUENCE [LARGE SCALE GENOMIC DNA]</scope>
    <source>
        <strain evidence="8">DSM 2030</strain>
    </source>
</reference>
<dbReference type="GO" id="GO:0008276">
    <property type="term" value="F:protein methyltransferase activity"/>
    <property type="evidence" value="ECO:0007669"/>
    <property type="project" value="InterPro"/>
</dbReference>
<dbReference type="OrthoDB" id="9780707at2"/>
<dbReference type="InterPro" id="IPR000878">
    <property type="entry name" value="4pyrrol_Mease"/>
</dbReference>
<evidence type="ECO:0000256" key="3">
    <source>
        <dbReference type="ARBA" id="ARBA00022603"/>
    </source>
</evidence>
<sequence length="203" mass="22772">MVTIVGIGPGNKKFITPYALEKIKEADVLVGGKRHLKEFEDIDCEKIAINASTDYQHILNKKGNIVILASGEPSLYGITEVILKYVDKSQLEIIPGISSIQYMCAKLKITMNHLTVVSLHGRSEDLVKKVKKNEKVAVLTDNTHTPQFIAALLKEENLYDRKIYVGENLSYDSERIYSFTVEELLNSNKKFDLNVVVITCGNI</sequence>
<dbReference type="PANTHER" id="PTHR43182">
    <property type="entry name" value="COBALT-PRECORRIN-6B C(15)-METHYLTRANSFERASE (DECARBOXYLATING)"/>
    <property type="match status" value="1"/>
</dbReference>
<dbReference type="eggNOG" id="COG2241">
    <property type="taxonomic scope" value="Bacteria"/>
</dbReference>
<evidence type="ECO:0000313" key="7">
    <source>
        <dbReference type="EMBL" id="AIS51528.1"/>
    </source>
</evidence>
<dbReference type="NCBIfam" id="TIGR02467">
    <property type="entry name" value="CbiE"/>
    <property type="match status" value="1"/>
</dbReference>
<keyword evidence="8" id="KW-1185">Reference proteome</keyword>
<dbReference type="PANTHER" id="PTHR43182:SF1">
    <property type="entry name" value="COBALT-PRECORRIN-7 C(5)-METHYLTRANSFERASE"/>
    <property type="match status" value="1"/>
</dbReference>
<feature type="domain" description="Tetrapyrrole methylase" evidence="6">
    <location>
        <begin position="1"/>
        <end position="184"/>
    </location>
</feature>
<proteinExistence type="predicted"/>
<keyword evidence="5" id="KW-0949">S-adenosyl-L-methionine</keyword>
<dbReference type="RefSeq" id="WP_049684489.1">
    <property type="nucleotide sequence ID" value="NZ_CP009170.1"/>
</dbReference>
<dbReference type="InterPro" id="IPR012818">
    <property type="entry name" value="CbiE"/>
</dbReference>
<evidence type="ECO:0000313" key="8">
    <source>
        <dbReference type="Proteomes" id="UP000029669"/>
    </source>
</evidence>